<dbReference type="InterPro" id="IPR010809">
    <property type="entry name" value="FliD_C"/>
</dbReference>
<dbReference type="Pfam" id="PF02465">
    <property type="entry name" value="FliD_N"/>
    <property type="match status" value="1"/>
</dbReference>
<protein>
    <recommendedName>
        <fullName evidence="5">Flagellar hook-associated protein 2</fullName>
        <shortName evidence="5">HAP2</shortName>
    </recommendedName>
    <alternativeName>
        <fullName evidence="5">Flagellar cap protein</fullName>
    </alternativeName>
</protein>
<dbReference type="AlphaFoldDB" id="A0A0A7RFQ5"/>
<keyword evidence="10" id="KW-1185">Reference proteome</keyword>
<dbReference type="GO" id="GO:0071973">
    <property type="term" value="P:bacterial-type flagellum-dependent cell motility"/>
    <property type="evidence" value="ECO:0007669"/>
    <property type="project" value="TreeGrafter"/>
</dbReference>
<evidence type="ECO:0000256" key="3">
    <source>
        <dbReference type="ARBA" id="ARBA00023054"/>
    </source>
</evidence>
<sequence>MTSVTTTDGISTTLGQYSGITASTIESLLQADSSYVAKTKAQTQITTIQSQQTAWGDVKSRLTNFLTDIQALESDDAFNTKVATTSDSSVATISGTSAADEGTYSLKVDQLATNTKAIGGQVSTDKDTALGISGTLTLKSSDSTSTDNDSSSTSVDISISDTDSLDSVVDKINAQTKMSGIKASLIDNHLVLTAQTAGAKTLSVSSDSDSVLSSLGMSSDATTTTMGQSAKFELDGVSIERNTNSVSDAIDGVTINLSKVSSDAVTLSLTNDTSKAVSAVSTLVSQYNSLMGLINDDLDVGDPSSSDNTQGALVGDSELTRLQSQLSSLMTSAATNGTTLNASKLGISITDNDGTVGFDEDKFKAQLASDPETVKNFFYQSTKSVTGTTTSESGYAASLGSLANNYLSDTSANKGVIAVKLAGYTSSISSLNDQIDKFTTALEAKKEHYVDIYTRLDTAMMKAETQLSYITSLTSSTSSSSSS</sequence>
<comment type="similarity">
    <text evidence="1 5">Belongs to the FliD family.</text>
</comment>
<dbReference type="GeneID" id="98317315"/>
<dbReference type="GO" id="GO:0009421">
    <property type="term" value="C:bacterial-type flagellum filament cap"/>
    <property type="evidence" value="ECO:0007669"/>
    <property type="project" value="InterPro"/>
</dbReference>
<gene>
    <name evidence="8" type="primary">fliD</name>
    <name evidence="9" type="ORF">FD00_GL001579</name>
</gene>
<evidence type="ECO:0000313" key="9">
    <source>
        <dbReference type="EMBL" id="KRN11090.1"/>
    </source>
</evidence>
<keyword evidence="8" id="KW-0282">Flagellum</keyword>
<evidence type="ECO:0000313" key="10">
    <source>
        <dbReference type="Proteomes" id="UP000050898"/>
    </source>
</evidence>
<keyword evidence="4 5" id="KW-0975">Bacterial flagellum</keyword>
<dbReference type="OrthoDB" id="9776025at2"/>
<evidence type="ECO:0000259" key="7">
    <source>
        <dbReference type="Pfam" id="PF07195"/>
    </source>
</evidence>
<dbReference type="PATRIC" id="fig|1046596.6.peg.1664"/>
<feature type="domain" description="Flagellar hook-associated protein 2 N-terminal" evidence="6">
    <location>
        <begin position="21"/>
        <end position="114"/>
    </location>
</feature>
<dbReference type="InterPro" id="IPR040026">
    <property type="entry name" value="FliD"/>
</dbReference>
<keyword evidence="8" id="KW-0969">Cilium</keyword>
<dbReference type="PANTHER" id="PTHR30288">
    <property type="entry name" value="FLAGELLAR CAP/ASSEMBLY PROTEIN FLID"/>
    <property type="match status" value="1"/>
</dbReference>
<evidence type="ECO:0000256" key="2">
    <source>
        <dbReference type="ARBA" id="ARBA00011255"/>
    </source>
</evidence>
<evidence type="ECO:0000256" key="5">
    <source>
        <dbReference type="RuleBase" id="RU362066"/>
    </source>
</evidence>
<evidence type="ECO:0000313" key="8">
    <source>
        <dbReference type="EMBL" id="AJA34066.1"/>
    </source>
</evidence>
<keyword evidence="8" id="KW-0966">Cell projection</keyword>
<reference evidence="8" key="1">
    <citation type="journal article" date="2014" name="Appl. Environ. Microbiol.">
        <title>Detection and genomic characterization of motility in Lactobacillus curvatus: confirmation of motility in a species outside the Lactobacillus salivarius clade.</title>
        <authorList>
            <person name="Cousin F.J."/>
            <person name="Lynch S.M."/>
            <person name="Harris H.M."/>
            <person name="McCann A."/>
            <person name="Lynch D.B."/>
            <person name="Neville B.A."/>
            <person name="Irisawa T."/>
            <person name="Okada S."/>
            <person name="Endo A."/>
            <person name="O'Toole P.W."/>
        </authorList>
    </citation>
    <scope>NUCLEOTIDE SEQUENCE</scope>
    <source>
        <strain evidence="8">DSM 20444</strain>
    </source>
</reference>
<evidence type="ECO:0000256" key="1">
    <source>
        <dbReference type="ARBA" id="ARBA00009764"/>
    </source>
</evidence>
<comment type="function">
    <text evidence="5">Required for morphogenesis and for the elongation of the flagellar filament by facilitating polymerization of the flagellin monomers at the tip of growing filament. Forms a capping structure, which prevents flagellin subunits (transported through the central channel of the flagellum) from leaking out without polymerization at the distal end.</text>
</comment>
<dbReference type="EMBL" id="KM886866">
    <property type="protein sequence ID" value="AJA34066.1"/>
    <property type="molecule type" value="Genomic_DNA"/>
</dbReference>
<dbReference type="Pfam" id="PF07195">
    <property type="entry name" value="FliD_C"/>
    <property type="match status" value="1"/>
</dbReference>
<dbReference type="Pfam" id="PF07196">
    <property type="entry name" value="Flagellin_IN"/>
    <property type="match status" value="1"/>
</dbReference>
<evidence type="ECO:0000256" key="4">
    <source>
        <dbReference type="ARBA" id="ARBA00023143"/>
    </source>
</evidence>
<dbReference type="InterPro" id="IPR010810">
    <property type="entry name" value="Flagellin_hook_IN_motif"/>
</dbReference>
<dbReference type="GO" id="GO:0005576">
    <property type="term" value="C:extracellular region"/>
    <property type="evidence" value="ECO:0007669"/>
    <property type="project" value="UniProtKB-SubCell"/>
</dbReference>
<comment type="subcellular location">
    <subcellularLocation>
        <location evidence="5">Secreted</location>
    </subcellularLocation>
    <subcellularLocation>
        <location evidence="5">Bacterial flagellum</location>
    </subcellularLocation>
</comment>
<dbReference type="GO" id="GO:0009424">
    <property type="term" value="C:bacterial-type flagellum hook"/>
    <property type="evidence" value="ECO:0007669"/>
    <property type="project" value="UniProtKB-UniRule"/>
</dbReference>
<reference evidence="9 10" key="2">
    <citation type="journal article" date="2015" name="Genome Announc.">
        <title>Expanding the biotechnology potential of lactobacilli through comparative genomics of 213 strains and associated genera.</title>
        <authorList>
            <person name="Sun Z."/>
            <person name="Harris H.M."/>
            <person name="McCann A."/>
            <person name="Guo C."/>
            <person name="Argimon S."/>
            <person name="Zhang W."/>
            <person name="Yang X."/>
            <person name="Jeffery I.B."/>
            <person name="Cooney J.C."/>
            <person name="Kagawa T.F."/>
            <person name="Liu W."/>
            <person name="Song Y."/>
            <person name="Salvetti E."/>
            <person name="Wrobel A."/>
            <person name="Rasinkangas P."/>
            <person name="Parkhill J."/>
            <person name="Rea M.C."/>
            <person name="O'Sullivan O."/>
            <person name="Ritari J."/>
            <person name="Douillard F.P."/>
            <person name="Paul Ross R."/>
            <person name="Yang R."/>
            <person name="Briner A.E."/>
            <person name="Felis G.E."/>
            <person name="de Vos W.M."/>
            <person name="Barrangou R."/>
            <person name="Klaenhammer T.R."/>
            <person name="Caufield P.W."/>
            <person name="Cui Y."/>
            <person name="Zhang H."/>
            <person name="O'Toole P.W."/>
        </authorList>
    </citation>
    <scope>NUCLEOTIDE SEQUENCE [LARGE SCALE GENOMIC DNA]</scope>
    <source>
        <strain evidence="9 10">DSM 20444</strain>
    </source>
</reference>
<proteinExistence type="inferred from homology"/>
<dbReference type="RefSeq" id="WP_010078079.1">
    <property type="nucleotide sequence ID" value="NZ_AKKT01000001.1"/>
</dbReference>
<organism evidence="8">
    <name type="scientific">Liquorilactobacillus mali KCTC 3596 = DSM 20444</name>
    <dbReference type="NCBI Taxonomy" id="1046596"/>
    <lineage>
        <taxon>Bacteria</taxon>
        <taxon>Bacillati</taxon>
        <taxon>Bacillota</taxon>
        <taxon>Bacilli</taxon>
        <taxon>Lactobacillales</taxon>
        <taxon>Lactobacillaceae</taxon>
        <taxon>Liquorilactobacillus</taxon>
    </lineage>
</organism>
<accession>A0A0A7RFQ5</accession>
<keyword evidence="5" id="KW-0964">Secreted</keyword>
<dbReference type="GO" id="GO:0007155">
    <property type="term" value="P:cell adhesion"/>
    <property type="evidence" value="ECO:0007669"/>
    <property type="project" value="InterPro"/>
</dbReference>
<evidence type="ECO:0000259" key="6">
    <source>
        <dbReference type="Pfam" id="PF02465"/>
    </source>
</evidence>
<dbReference type="InterPro" id="IPR003481">
    <property type="entry name" value="FliD_N"/>
</dbReference>
<name>A0A0A7RFQ5_9LACO</name>
<dbReference type="EMBL" id="AYYH01000004">
    <property type="protein sequence ID" value="KRN11090.1"/>
    <property type="molecule type" value="Genomic_DNA"/>
</dbReference>
<comment type="subunit">
    <text evidence="2 5">Homopentamer.</text>
</comment>
<feature type="domain" description="Flagellar hook-associated protein 2 C-terminal" evidence="7">
    <location>
        <begin position="227"/>
        <end position="463"/>
    </location>
</feature>
<dbReference type="PANTHER" id="PTHR30288:SF0">
    <property type="entry name" value="FLAGELLAR HOOK-ASSOCIATED PROTEIN 2"/>
    <property type="match status" value="1"/>
</dbReference>
<keyword evidence="3" id="KW-0175">Coiled coil</keyword>
<dbReference type="Proteomes" id="UP000050898">
    <property type="component" value="Unassembled WGS sequence"/>
</dbReference>